<sequence length="160" mass="18534">MERIIGFEPIVHGDDTILILGSMPSEESLKQNMYYANKTNRFWKILTSLYQRPSNTLEEKFALLEYAHIALWDICHSCVRQTSADAKIRDVMANDIDSLLQKNPSIQRIICNGKTSYHHLCRFFPQLIEKTIVCPSTSAANAKFCLEDLIYEYERVLKNE</sequence>
<proteinExistence type="predicted"/>
<dbReference type="NCBIfam" id="TIGR04274">
    <property type="entry name" value="hypoxanDNAglyco"/>
    <property type="match status" value="1"/>
</dbReference>
<dbReference type="EC" id="3.2.2.15" evidence="2"/>
<evidence type="ECO:0000259" key="1">
    <source>
        <dbReference type="Pfam" id="PF03167"/>
    </source>
</evidence>
<keyword evidence="2" id="KW-0326">Glycosidase</keyword>
<dbReference type="Gene3D" id="3.40.470.10">
    <property type="entry name" value="Uracil-DNA glycosylase-like domain"/>
    <property type="match status" value="1"/>
</dbReference>
<evidence type="ECO:0000313" key="2">
    <source>
        <dbReference type="EMBL" id="MDC0828801.1"/>
    </source>
</evidence>
<gene>
    <name evidence="2" type="ORF">POG00_08775</name>
</gene>
<name>A0AAW6FUV7_9FIRM</name>
<reference evidence="2" key="1">
    <citation type="submission" date="2023-01" db="EMBL/GenBank/DDBJ databases">
        <title>Human gut microbiome strain richness.</title>
        <authorList>
            <person name="Chen-Liaw A."/>
        </authorList>
    </citation>
    <scope>NUCLEOTIDE SEQUENCE</scope>
    <source>
        <strain evidence="2">D55st1_G4_D55t1_190419</strain>
    </source>
</reference>
<dbReference type="CDD" id="cd10032">
    <property type="entry name" value="UDG-F6_HDG"/>
    <property type="match status" value="1"/>
</dbReference>
<dbReference type="AlphaFoldDB" id="A0AAW6FUV7"/>
<keyword evidence="2" id="KW-0378">Hydrolase</keyword>
<dbReference type="Pfam" id="PF03167">
    <property type="entry name" value="UDG"/>
    <property type="match status" value="1"/>
</dbReference>
<dbReference type="InterPro" id="IPR036895">
    <property type="entry name" value="Uracil-DNA_glycosylase-like_sf"/>
</dbReference>
<dbReference type="GO" id="GO:0033958">
    <property type="term" value="F:DNA-deoxyinosine glycosylase activity"/>
    <property type="evidence" value="ECO:0007669"/>
    <property type="project" value="UniProtKB-EC"/>
</dbReference>
<dbReference type="SUPFAM" id="SSF52141">
    <property type="entry name" value="Uracil-DNA glycosylase-like"/>
    <property type="match status" value="1"/>
</dbReference>
<dbReference type="EMBL" id="JAQNCK010000025">
    <property type="protein sequence ID" value="MDC0828801.1"/>
    <property type="molecule type" value="Genomic_DNA"/>
</dbReference>
<accession>A0AAW6FUV7</accession>
<dbReference type="RefSeq" id="WP_195191563.1">
    <property type="nucleotide sequence ID" value="NZ_CALVGX010000002.1"/>
</dbReference>
<dbReference type="Proteomes" id="UP001220658">
    <property type="component" value="Unassembled WGS sequence"/>
</dbReference>
<dbReference type="InterPro" id="IPR026353">
    <property type="entry name" value="Hypoxan-DNA_Glyclase"/>
</dbReference>
<dbReference type="InterPro" id="IPR005122">
    <property type="entry name" value="Uracil-DNA_glycosylase-like"/>
</dbReference>
<protein>
    <submittedName>
        <fullName evidence="2">DNA-deoxyinosine glycosylase</fullName>
        <ecNumber evidence="2">3.2.2.15</ecNumber>
    </submittedName>
</protein>
<feature type="domain" description="Uracil-DNA glycosylase-like" evidence="1">
    <location>
        <begin position="16"/>
        <end position="142"/>
    </location>
</feature>
<comment type="caution">
    <text evidence="2">The sequence shown here is derived from an EMBL/GenBank/DDBJ whole genome shotgun (WGS) entry which is preliminary data.</text>
</comment>
<organism evidence="2 3">
    <name type="scientific">Faecalitalea cylindroides</name>
    <dbReference type="NCBI Taxonomy" id="39483"/>
    <lineage>
        <taxon>Bacteria</taxon>
        <taxon>Bacillati</taxon>
        <taxon>Bacillota</taxon>
        <taxon>Erysipelotrichia</taxon>
        <taxon>Erysipelotrichales</taxon>
        <taxon>Erysipelotrichaceae</taxon>
        <taxon>Faecalitalea</taxon>
    </lineage>
</organism>
<evidence type="ECO:0000313" key="3">
    <source>
        <dbReference type="Proteomes" id="UP001220658"/>
    </source>
</evidence>